<feature type="binding site" evidence="4">
    <location>
        <begin position="369"/>
        <end position="371"/>
    </location>
    <ligand>
        <name>FAD</name>
        <dbReference type="ChEBI" id="CHEBI:57692"/>
    </ligand>
</feature>
<dbReference type="Gene3D" id="1.25.40.80">
    <property type="match status" value="1"/>
</dbReference>
<feature type="domain" description="Photolyase/cryptochrome alpha/beta" evidence="7">
    <location>
        <begin position="3"/>
        <end position="128"/>
    </location>
</feature>
<dbReference type="InterPro" id="IPR036155">
    <property type="entry name" value="Crypto/Photolyase_N_sf"/>
</dbReference>
<reference evidence="9" key="1">
    <citation type="submission" date="2017-06" db="EMBL/GenBank/DDBJ databases">
        <authorList>
            <person name="Varghese N."/>
            <person name="Submissions S."/>
        </authorList>
    </citation>
    <scope>NUCLEOTIDE SEQUENCE [LARGE SCALE GENOMIC DNA]</scope>
    <source>
        <strain evidence="9">JAD2</strain>
    </source>
</reference>
<dbReference type="PRINTS" id="PR00147">
    <property type="entry name" value="DNAPHOTLYASE"/>
</dbReference>
<dbReference type="AlphaFoldDB" id="A0A212PZY8"/>
<feature type="binding site" evidence="4">
    <location>
        <position position="217"/>
    </location>
    <ligand>
        <name>FAD</name>
        <dbReference type="ChEBI" id="CHEBI:57692"/>
    </ligand>
</feature>
<feature type="site" description="Electron transfer via tryptophanyl radical" evidence="5">
    <location>
        <position position="356"/>
    </location>
</feature>
<dbReference type="SUPFAM" id="SSF52425">
    <property type="entry name" value="Cryptochrome/photolyase, N-terminal domain"/>
    <property type="match status" value="1"/>
</dbReference>
<comment type="similarity">
    <text evidence="6">Belongs to the DNA photolyase family.</text>
</comment>
<dbReference type="GO" id="GO:0071949">
    <property type="term" value="F:FAD binding"/>
    <property type="evidence" value="ECO:0007669"/>
    <property type="project" value="TreeGrafter"/>
</dbReference>
<dbReference type="GO" id="GO:0009416">
    <property type="term" value="P:response to light stimulus"/>
    <property type="evidence" value="ECO:0007669"/>
    <property type="project" value="TreeGrafter"/>
</dbReference>
<dbReference type="InterPro" id="IPR014729">
    <property type="entry name" value="Rossmann-like_a/b/a_fold"/>
</dbReference>
<organism evidence="8 9">
    <name type="scientific">Thermoflexus hugenholtzii JAD2</name>
    <dbReference type="NCBI Taxonomy" id="877466"/>
    <lineage>
        <taxon>Bacteria</taxon>
        <taxon>Bacillati</taxon>
        <taxon>Chloroflexota</taxon>
        <taxon>Thermoflexia</taxon>
        <taxon>Thermoflexales</taxon>
        <taxon>Thermoflexaceae</taxon>
        <taxon>Thermoflexus</taxon>
    </lineage>
</organism>
<keyword evidence="9" id="KW-1185">Reference proteome</keyword>
<evidence type="ECO:0000259" key="7">
    <source>
        <dbReference type="PROSITE" id="PS51645"/>
    </source>
</evidence>
<dbReference type="PANTHER" id="PTHR11455">
    <property type="entry name" value="CRYPTOCHROME"/>
    <property type="match status" value="1"/>
</dbReference>
<dbReference type="Gene3D" id="3.40.50.620">
    <property type="entry name" value="HUPs"/>
    <property type="match status" value="1"/>
</dbReference>
<dbReference type="PANTHER" id="PTHR11455:SF9">
    <property type="entry name" value="CRYPTOCHROME CIRCADIAN CLOCK 5 ISOFORM X1"/>
    <property type="match status" value="1"/>
</dbReference>
<evidence type="ECO:0000256" key="4">
    <source>
        <dbReference type="PIRSR" id="PIRSR602081-1"/>
    </source>
</evidence>
<dbReference type="GO" id="GO:0006139">
    <property type="term" value="P:nucleobase-containing compound metabolic process"/>
    <property type="evidence" value="ECO:0007669"/>
    <property type="project" value="UniProtKB-ARBA"/>
</dbReference>
<evidence type="ECO:0000313" key="8">
    <source>
        <dbReference type="EMBL" id="SNB52661.1"/>
    </source>
</evidence>
<feature type="binding site" evidence="4">
    <location>
        <begin position="229"/>
        <end position="233"/>
    </location>
    <ligand>
        <name>FAD</name>
        <dbReference type="ChEBI" id="CHEBI:57692"/>
    </ligand>
</feature>
<dbReference type="PROSITE" id="PS51645">
    <property type="entry name" value="PHR_CRY_ALPHA_BETA"/>
    <property type="match status" value="1"/>
</dbReference>
<dbReference type="PROSITE" id="PS00691">
    <property type="entry name" value="DNA_PHOTOLYASES_1_2"/>
    <property type="match status" value="1"/>
</dbReference>
<feature type="site" description="Electron transfer via tryptophanyl radical" evidence="5">
    <location>
        <position position="379"/>
    </location>
</feature>
<dbReference type="InterPro" id="IPR018394">
    <property type="entry name" value="DNA_photolyase_1_CS_C"/>
</dbReference>
<evidence type="ECO:0000313" key="9">
    <source>
        <dbReference type="Proteomes" id="UP000197025"/>
    </source>
</evidence>
<feature type="binding site" evidence="4">
    <location>
        <begin position="272"/>
        <end position="279"/>
    </location>
    <ligand>
        <name>FAD</name>
        <dbReference type="ChEBI" id="CHEBI:57692"/>
    </ligand>
</feature>
<dbReference type="GO" id="GO:0003904">
    <property type="term" value="F:deoxyribodipyrimidine photo-lyase activity"/>
    <property type="evidence" value="ECO:0007669"/>
    <property type="project" value="TreeGrafter"/>
</dbReference>
<dbReference type="Gene3D" id="1.10.579.10">
    <property type="entry name" value="DNA Cyclobutane Dipyrimidine Photolyase, subunit A, domain 3"/>
    <property type="match status" value="1"/>
</dbReference>
<dbReference type="SUPFAM" id="SSF48173">
    <property type="entry name" value="Cryptochrome/photolyase FAD-binding domain"/>
    <property type="match status" value="1"/>
</dbReference>
<name>A0A212PZY8_9CHLR</name>
<dbReference type="Pfam" id="PF03441">
    <property type="entry name" value="FAD_binding_7"/>
    <property type="match status" value="1"/>
</dbReference>
<dbReference type="Proteomes" id="UP000197025">
    <property type="component" value="Unassembled WGS sequence"/>
</dbReference>
<sequence length="472" mass="52988">MAEVALWWIRRDLRLHDAPALHAALRAAAAVVPVFILDPTLTRAPGATIRRRFLIGGLRALDAALHARGGCLVVREGSPAEVLEALMAETGASAIFAERDLTPYARRRDAFVARSLPLRLVGHPTIHPPESLVRADGGAYRVFGAFRRVWEALPLPAPLPPPERSLATPTGLFSLLHVEGWETRMIAQEEEFPPGEAEALRRLRAFTEGPEAPIYRYARERDRLDREGTARLSPYFRFGMLSPRTAAAAAIAAMANAPDAEGQRSAQAWLRELIWRDFFYVLFAHEPALRRRSLFPFGERIPWRSDPEGFAAWAEGRTGYPLVDAGMRQLQATGWMPNRVRMVAAAFLAKHLLIDWRWGERWFMTHLLDGDPAVNGGNWQWAAGVGVDTAPYVRIFQPAAQSRRSDPHGAYIRRWVPELADVPDEYVHAPWEMPPEIQRAAGCRVGVDYPAPWVPERAAAQARVIFREARRR</sequence>
<proteinExistence type="inferred from homology"/>
<dbReference type="PROSITE" id="PS00394">
    <property type="entry name" value="DNA_PHOTOLYASES_1_1"/>
    <property type="match status" value="1"/>
</dbReference>
<dbReference type="InParanoid" id="A0A212PZY8"/>
<dbReference type="GO" id="GO:0003677">
    <property type="term" value="F:DNA binding"/>
    <property type="evidence" value="ECO:0007669"/>
    <property type="project" value="TreeGrafter"/>
</dbReference>
<dbReference type="Pfam" id="PF00875">
    <property type="entry name" value="DNA_photolyase"/>
    <property type="match status" value="1"/>
</dbReference>
<accession>A0A212PZY8</accession>
<protein>
    <submittedName>
        <fullName evidence="8">Deoxyribodipyrimidine photo-lyase</fullName>
    </submittedName>
</protein>
<feature type="binding site" evidence="4">
    <location>
        <position position="269"/>
    </location>
    <ligand>
        <name>FAD</name>
        <dbReference type="ChEBI" id="CHEBI:57692"/>
    </ligand>
</feature>
<dbReference type="InterPro" id="IPR006050">
    <property type="entry name" value="DNA_photolyase_N"/>
</dbReference>
<evidence type="ECO:0000256" key="6">
    <source>
        <dbReference type="RuleBase" id="RU004182"/>
    </source>
</evidence>
<dbReference type="EMBL" id="FYEK01000003">
    <property type="protein sequence ID" value="SNB52661.1"/>
    <property type="molecule type" value="Genomic_DNA"/>
</dbReference>
<keyword evidence="2 4" id="KW-0274">FAD</keyword>
<gene>
    <name evidence="8" type="ORF">SAMN02746019_00023620</name>
</gene>
<keyword evidence="8" id="KW-0456">Lyase</keyword>
<dbReference type="InterPro" id="IPR036134">
    <property type="entry name" value="Crypto/Photolyase_FAD-like_sf"/>
</dbReference>
<dbReference type="RefSeq" id="WP_088570129.1">
    <property type="nucleotide sequence ID" value="NZ_FYEK01000003.1"/>
</dbReference>
<evidence type="ECO:0000256" key="3">
    <source>
        <dbReference type="ARBA" id="ARBA00022991"/>
    </source>
</evidence>
<dbReference type="GO" id="GO:0006950">
    <property type="term" value="P:response to stress"/>
    <property type="evidence" value="ECO:0007669"/>
    <property type="project" value="UniProtKB-ARBA"/>
</dbReference>
<evidence type="ECO:0000256" key="5">
    <source>
        <dbReference type="PIRSR" id="PIRSR602081-2"/>
    </source>
</evidence>
<evidence type="ECO:0000256" key="2">
    <source>
        <dbReference type="ARBA" id="ARBA00022827"/>
    </source>
</evidence>
<dbReference type="InterPro" id="IPR005101">
    <property type="entry name" value="Cryptochr/Photolyase_FAD-bd"/>
</dbReference>
<keyword evidence="1 4" id="KW-0285">Flavoprotein</keyword>
<comment type="cofactor">
    <cofactor evidence="4">
        <name>FAD</name>
        <dbReference type="ChEBI" id="CHEBI:57692"/>
    </cofactor>
    <text evidence="4">Binds 1 FAD per subunit.</text>
</comment>
<keyword evidence="3 6" id="KW-0157">Chromophore</keyword>
<dbReference type="OrthoDB" id="9772484at2"/>
<feature type="site" description="Electron transfer via tryptophanyl radical" evidence="5">
    <location>
        <position position="303"/>
    </location>
</feature>
<dbReference type="InterPro" id="IPR002081">
    <property type="entry name" value="Cryptochrome/DNA_photolyase_1"/>
</dbReference>
<evidence type="ECO:0000256" key="1">
    <source>
        <dbReference type="ARBA" id="ARBA00022630"/>
    </source>
</evidence>